<dbReference type="NCBIfam" id="NF038065">
    <property type="entry name" value="Pr6Pr"/>
    <property type="match status" value="1"/>
</dbReference>
<evidence type="ECO:0000256" key="1">
    <source>
        <dbReference type="SAM" id="Phobius"/>
    </source>
</evidence>
<organism evidence="2 3">
    <name type="scientific">Histidinibacterium lentulum</name>
    <dbReference type="NCBI Taxonomy" id="2480588"/>
    <lineage>
        <taxon>Bacteria</taxon>
        <taxon>Pseudomonadati</taxon>
        <taxon>Pseudomonadota</taxon>
        <taxon>Alphaproteobacteria</taxon>
        <taxon>Rhodobacterales</taxon>
        <taxon>Paracoccaceae</taxon>
        <taxon>Histidinibacterium</taxon>
    </lineage>
</organism>
<protein>
    <recommendedName>
        <fullName evidence="4">Pr6Pr family membrane protein</fullName>
    </recommendedName>
</protein>
<evidence type="ECO:0000313" key="3">
    <source>
        <dbReference type="Proteomes" id="UP000268016"/>
    </source>
</evidence>
<evidence type="ECO:0000313" key="2">
    <source>
        <dbReference type="EMBL" id="ROU02701.1"/>
    </source>
</evidence>
<dbReference type="Proteomes" id="UP000268016">
    <property type="component" value="Unassembled WGS sequence"/>
</dbReference>
<dbReference type="AlphaFoldDB" id="A0A3N2R5Q5"/>
<comment type="caution">
    <text evidence="2">The sequence shown here is derived from an EMBL/GenBank/DDBJ whole genome shotgun (WGS) entry which is preliminary data.</text>
</comment>
<dbReference type="EMBL" id="RDRB01000004">
    <property type="protein sequence ID" value="ROU02701.1"/>
    <property type="molecule type" value="Genomic_DNA"/>
</dbReference>
<name>A0A3N2R5Q5_9RHOB</name>
<feature type="transmembrane region" description="Helical" evidence="1">
    <location>
        <begin position="39"/>
        <end position="65"/>
    </location>
</feature>
<keyword evidence="3" id="KW-1185">Reference proteome</keyword>
<dbReference type="RefSeq" id="WP_123642223.1">
    <property type="nucleotide sequence ID" value="NZ_ML119084.1"/>
</dbReference>
<feature type="transmembrane region" description="Helical" evidence="1">
    <location>
        <begin position="105"/>
        <end position="125"/>
    </location>
</feature>
<dbReference type="InterPro" id="IPR049713">
    <property type="entry name" value="Pr6Pr-like"/>
</dbReference>
<keyword evidence="1" id="KW-1133">Transmembrane helix</keyword>
<accession>A0A3N2R5Q5</accession>
<sequence>MHLSPPDRLLCALIALLALGAVGLRVGLTMQEDGDGILAAVWELVYFFTILTNLLIGAAFGAAALRGRALPAGLGLGLATSILIVGIVYHVLLADIVDFTGLGRLADLLLHTVVPLLTLVQWTVFAPKRDLSARQAAAWLAYPGAYVAYVFLRAPHTGWYPYPFLDLGEQGLGTTLLWIAGIAVFFLAMGLALVAMGRALQARRG</sequence>
<feature type="transmembrane region" description="Helical" evidence="1">
    <location>
        <begin position="72"/>
        <end position="93"/>
    </location>
</feature>
<feature type="transmembrane region" description="Helical" evidence="1">
    <location>
        <begin position="137"/>
        <end position="156"/>
    </location>
</feature>
<reference evidence="2 3" key="1">
    <citation type="submission" date="2018-10" db="EMBL/GenBank/DDBJ databases">
        <title>Histidinibacterium lentulum gen. nov., sp. nov., a marine bacterium from the culture broth of Picochlorum sp. 122.</title>
        <authorList>
            <person name="Wang G."/>
        </authorList>
    </citation>
    <scope>NUCLEOTIDE SEQUENCE [LARGE SCALE GENOMIC DNA]</scope>
    <source>
        <strain evidence="2 3">B17</strain>
    </source>
</reference>
<keyword evidence="1" id="KW-0812">Transmembrane</keyword>
<evidence type="ECO:0008006" key="4">
    <source>
        <dbReference type="Google" id="ProtNLM"/>
    </source>
</evidence>
<keyword evidence="1" id="KW-0472">Membrane</keyword>
<feature type="transmembrane region" description="Helical" evidence="1">
    <location>
        <begin position="176"/>
        <end position="196"/>
    </location>
</feature>
<dbReference type="OrthoDB" id="9809977at2"/>
<gene>
    <name evidence="2" type="ORF">EAT49_10300</name>
</gene>
<proteinExistence type="predicted"/>